<sequence>MASNKIVISCNPPGYDVSNNISIQNNKMVKDLYNNIDEKIVLRKWWIRGGVATGVLFIIMFFLNYKYARNTKIGDARNTRIEGLLLVYLLIILLTLDITNYDPDKSRINLITILVYVGIIFSFYALRCSIHTNYFKRTFTSIMFLWFIVGGFIVALITMSNQQQSSNYNIFAILTVFVLNWFIMPKIFPIPYNIDKLNIDNKLFNIIIFGGLVCAIFLIIYAFISVFRAGR</sequence>
<evidence type="ECO:0000313" key="2">
    <source>
        <dbReference type="EMBL" id="XDO02269.1"/>
    </source>
</evidence>
<name>A0AB39JF88_9VIRU</name>
<keyword evidence="1" id="KW-0812">Transmembrane</keyword>
<keyword evidence="1" id="KW-0472">Membrane</keyword>
<feature type="transmembrane region" description="Helical" evidence="1">
    <location>
        <begin position="107"/>
        <end position="126"/>
    </location>
</feature>
<accession>A0AB39JF88</accession>
<proteinExistence type="predicted"/>
<feature type="transmembrane region" description="Helical" evidence="1">
    <location>
        <begin position="83"/>
        <end position="101"/>
    </location>
</feature>
<keyword evidence="1" id="KW-1133">Transmembrane helix</keyword>
<feature type="transmembrane region" description="Helical" evidence="1">
    <location>
        <begin position="138"/>
        <end position="160"/>
    </location>
</feature>
<protein>
    <submittedName>
        <fullName evidence="2">Uncharacterized protein</fullName>
    </submittedName>
</protein>
<reference evidence="2" key="1">
    <citation type="submission" date="2024-03" db="EMBL/GenBank/DDBJ databases">
        <title>Eukaryotic viruses encode the ribosomal protein eL40.</title>
        <authorList>
            <person name="Thomy J."/>
            <person name="Schvarcz C.R."/>
            <person name="McBeain K.A."/>
            <person name="Edwards K.F."/>
            <person name="Steward G.F."/>
        </authorList>
    </citation>
    <scope>NUCLEOTIDE SEQUENCE</scope>
    <source>
        <strain evidence="2">FloV-SA2</strain>
    </source>
</reference>
<gene>
    <name evidence="2" type="ORF">FloV-SA2_00451</name>
</gene>
<dbReference type="EMBL" id="PP542043">
    <property type="protein sequence ID" value="XDO02269.1"/>
    <property type="molecule type" value="Genomic_DNA"/>
</dbReference>
<feature type="transmembrane region" description="Helical" evidence="1">
    <location>
        <begin position="166"/>
        <end position="183"/>
    </location>
</feature>
<feature type="transmembrane region" description="Helical" evidence="1">
    <location>
        <begin position="45"/>
        <end position="63"/>
    </location>
</feature>
<feature type="transmembrane region" description="Helical" evidence="1">
    <location>
        <begin position="203"/>
        <end position="224"/>
    </location>
</feature>
<organism evidence="2">
    <name type="scientific">Florenciella sp. virus SA2</name>
    <dbReference type="NCBI Taxonomy" id="3240092"/>
    <lineage>
        <taxon>Viruses</taxon>
    </lineage>
</organism>
<evidence type="ECO:0000256" key="1">
    <source>
        <dbReference type="SAM" id="Phobius"/>
    </source>
</evidence>